<evidence type="ECO:0000313" key="4">
    <source>
        <dbReference type="Proteomes" id="UP000275078"/>
    </source>
</evidence>
<dbReference type="STRING" id="1160509.A0A3N4HNI5"/>
<feature type="coiled-coil region" evidence="1">
    <location>
        <begin position="42"/>
        <end position="69"/>
    </location>
</feature>
<dbReference type="EMBL" id="ML119802">
    <property type="protein sequence ID" value="RPA74058.1"/>
    <property type="molecule type" value="Genomic_DNA"/>
</dbReference>
<dbReference type="PANTHER" id="PTHR47843:SF5">
    <property type="entry name" value="BTB_POZ DOMAIN PROTEIN"/>
    <property type="match status" value="1"/>
</dbReference>
<reference evidence="3 4" key="1">
    <citation type="journal article" date="2018" name="Nat. Ecol. Evol.">
        <title>Pezizomycetes genomes reveal the molecular basis of ectomycorrhizal truffle lifestyle.</title>
        <authorList>
            <person name="Murat C."/>
            <person name="Payen T."/>
            <person name="Noel B."/>
            <person name="Kuo A."/>
            <person name="Morin E."/>
            <person name="Chen J."/>
            <person name="Kohler A."/>
            <person name="Krizsan K."/>
            <person name="Balestrini R."/>
            <person name="Da Silva C."/>
            <person name="Montanini B."/>
            <person name="Hainaut M."/>
            <person name="Levati E."/>
            <person name="Barry K.W."/>
            <person name="Belfiori B."/>
            <person name="Cichocki N."/>
            <person name="Clum A."/>
            <person name="Dockter R.B."/>
            <person name="Fauchery L."/>
            <person name="Guy J."/>
            <person name="Iotti M."/>
            <person name="Le Tacon F."/>
            <person name="Lindquist E.A."/>
            <person name="Lipzen A."/>
            <person name="Malagnac F."/>
            <person name="Mello A."/>
            <person name="Molinier V."/>
            <person name="Miyauchi S."/>
            <person name="Poulain J."/>
            <person name="Riccioni C."/>
            <person name="Rubini A."/>
            <person name="Sitrit Y."/>
            <person name="Splivallo R."/>
            <person name="Traeger S."/>
            <person name="Wang M."/>
            <person name="Zifcakova L."/>
            <person name="Wipf D."/>
            <person name="Zambonelli A."/>
            <person name="Paolocci F."/>
            <person name="Nowrousian M."/>
            <person name="Ottonello S."/>
            <person name="Baldrian P."/>
            <person name="Spatafora J.W."/>
            <person name="Henrissat B."/>
            <person name="Nagy L.G."/>
            <person name="Aury J.M."/>
            <person name="Wincker P."/>
            <person name="Grigoriev I.V."/>
            <person name="Bonfante P."/>
            <person name="Martin F.M."/>
        </authorList>
    </citation>
    <scope>NUCLEOTIDE SEQUENCE [LARGE SCALE GENOMIC DNA]</scope>
    <source>
        <strain evidence="3 4">RN42</strain>
    </source>
</reference>
<dbReference type="SMART" id="SM00225">
    <property type="entry name" value="BTB"/>
    <property type="match status" value="1"/>
</dbReference>
<dbReference type="InterPro" id="IPR000210">
    <property type="entry name" value="BTB/POZ_dom"/>
</dbReference>
<keyword evidence="1" id="KW-0175">Coiled coil</keyword>
<dbReference type="AlphaFoldDB" id="A0A3N4HNI5"/>
<gene>
    <name evidence="3" type="ORF">BJ508DRAFT_41016</name>
</gene>
<organism evidence="3 4">
    <name type="scientific">Ascobolus immersus RN42</name>
    <dbReference type="NCBI Taxonomy" id="1160509"/>
    <lineage>
        <taxon>Eukaryota</taxon>
        <taxon>Fungi</taxon>
        <taxon>Dikarya</taxon>
        <taxon>Ascomycota</taxon>
        <taxon>Pezizomycotina</taxon>
        <taxon>Pezizomycetes</taxon>
        <taxon>Pezizales</taxon>
        <taxon>Ascobolaceae</taxon>
        <taxon>Ascobolus</taxon>
    </lineage>
</organism>
<dbReference type="OrthoDB" id="6359816at2759"/>
<feature type="domain" description="BTB" evidence="2">
    <location>
        <begin position="8"/>
        <end position="67"/>
    </location>
</feature>
<proteinExistence type="predicted"/>
<dbReference type="Gene3D" id="3.30.710.10">
    <property type="entry name" value="Potassium Channel Kv1.1, Chain A"/>
    <property type="match status" value="1"/>
</dbReference>
<dbReference type="InterPro" id="IPR011333">
    <property type="entry name" value="SKP1/BTB/POZ_sf"/>
</dbReference>
<dbReference type="Pfam" id="PF00651">
    <property type="entry name" value="BTB"/>
    <property type="match status" value="1"/>
</dbReference>
<name>A0A3N4HNI5_ASCIM</name>
<dbReference type="Proteomes" id="UP000275078">
    <property type="component" value="Unassembled WGS sequence"/>
</dbReference>
<evidence type="ECO:0000313" key="3">
    <source>
        <dbReference type="EMBL" id="RPA74058.1"/>
    </source>
</evidence>
<dbReference type="PANTHER" id="PTHR47843">
    <property type="entry name" value="BTB DOMAIN-CONTAINING PROTEIN-RELATED"/>
    <property type="match status" value="1"/>
</dbReference>
<evidence type="ECO:0000256" key="1">
    <source>
        <dbReference type="SAM" id="Coils"/>
    </source>
</evidence>
<dbReference type="SUPFAM" id="SSF54695">
    <property type="entry name" value="POZ domain"/>
    <property type="match status" value="1"/>
</dbReference>
<accession>A0A3N4HNI5</accession>
<keyword evidence="4" id="KW-1185">Reference proteome</keyword>
<evidence type="ECO:0000259" key="2">
    <source>
        <dbReference type="PROSITE" id="PS50097"/>
    </source>
</evidence>
<dbReference type="PROSITE" id="PS50097">
    <property type="entry name" value="BTB"/>
    <property type="match status" value="1"/>
</dbReference>
<protein>
    <recommendedName>
        <fullName evidence="2">BTB domain-containing protein</fullName>
    </recommendedName>
</protein>
<dbReference type="CDD" id="cd18186">
    <property type="entry name" value="BTB_POZ_ZBTB_KLHL-like"/>
    <property type="match status" value="1"/>
</dbReference>
<sequence length="353" mass="40226">MLQSGKWSDLTLKCQGEEFKVHANILCSQSEFFEACLDSGMKESQERIINLEEENLDDVKRMLEFLYGEDYWEHPESLRGTATSHQLYRKNSGSRLQEATRADDPMLVNARMFIMADKFGIPGLKKLVLKKVEKFLKEFVSDGPCPREQWASAADPINGQTQLFKAVKGVVSQWDRVLNAADCACSRTSDHRFSDTLLRPLSRMAAVLATTKSDPPAKFPNDLLERITRNPELALRVFETTCEESSEIIKLLARKLDHRKFLACNLIGQVERIVDVFEKILTHPERRTDLRCEQCASAPLIPNFESIGILESVNFFWKCRECGWTADIHYRLWEFDSDDDSDTVSGDGSDASI</sequence>